<dbReference type="PANTHER" id="PTHR10772:SF13">
    <property type="entry name" value="10 KDA CHAPERONIN 1, CHLOROPLASTIC-RELATED"/>
    <property type="match status" value="1"/>
</dbReference>
<comment type="subcellular location">
    <subcellularLocation>
        <location evidence="1">Plastid</location>
        <location evidence="1">Chloroplast</location>
    </subcellularLocation>
</comment>
<dbReference type="InterPro" id="IPR020818">
    <property type="entry name" value="Chaperonin_GroES"/>
</dbReference>
<protein>
    <submittedName>
        <fullName evidence="8">Uncharacterized protein</fullName>
    </submittedName>
</protein>
<sequence>MASAFVTLAKPFSFNKTIPSFSNQRSPVLRSNTLRINAVATKWEPTKVVPQADRVLIRLEELPEKSAGGVLLPKSSVKFERYLMGEVLSVGAEVSNVEAGKKVLLSDINAYPVDLGTDAKHCFCQAGELLAVVEARVLGLFVYQPTLIPYYFLSVQVHSVGHGIGLRISVSRGSALAADPDLSDPYNLAHEV</sequence>
<dbReference type="AlphaFoldDB" id="A0A9Q0H111"/>
<reference evidence="8" key="1">
    <citation type="journal article" date="2023" name="Plant J.">
        <title>The genome of the king protea, Protea cynaroides.</title>
        <authorList>
            <person name="Chang J."/>
            <person name="Duong T.A."/>
            <person name="Schoeman C."/>
            <person name="Ma X."/>
            <person name="Roodt D."/>
            <person name="Barker N."/>
            <person name="Li Z."/>
            <person name="Van de Peer Y."/>
            <person name="Mizrachi E."/>
        </authorList>
    </citation>
    <scope>NUCLEOTIDE SEQUENCE</scope>
    <source>
        <tissue evidence="8">Young leaves</tissue>
    </source>
</reference>
<dbReference type="GO" id="GO:0051082">
    <property type="term" value="F:unfolded protein binding"/>
    <property type="evidence" value="ECO:0007669"/>
    <property type="project" value="TreeGrafter"/>
</dbReference>
<dbReference type="SMART" id="SM00883">
    <property type="entry name" value="Cpn10"/>
    <property type="match status" value="1"/>
</dbReference>
<organism evidence="8 9">
    <name type="scientific">Protea cynaroides</name>
    <dbReference type="NCBI Taxonomy" id="273540"/>
    <lineage>
        <taxon>Eukaryota</taxon>
        <taxon>Viridiplantae</taxon>
        <taxon>Streptophyta</taxon>
        <taxon>Embryophyta</taxon>
        <taxon>Tracheophyta</taxon>
        <taxon>Spermatophyta</taxon>
        <taxon>Magnoliopsida</taxon>
        <taxon>Proteales</taxon>
        <taxon>Proteaceae</taxon>
        <taxon>Protea</taxon>
    </lineage>
</organism>
<dbReference type="GO" id="GO:0005739">
    <property type="term" value="C:mitochondrion"/>
    <property type="evidence" value="ECO:0007669"/>
    <property type="project" value="TreeGrafter"/>
</dbReference>
<evidence type="ECO:0000256" key="2">
    <source>
        <dbReference type="ARBA" id="ARBA00006975"/>
    </source>
</evidence>
<evidence type="ECO:0000256" key="4">
    <source>
        <dbReference type="ARBA" id="ARBA00022640"/>
    </source>
</evidence>
<gene>
    <name evidence="8" type="ORF">NE237_025017</name>
</gene>
<evidence type="ECO:0000256" key="5">
    <source>
        <dbReference type="ARBA" id="ARBA00022946"/>
    </source>
</evidence>
<dbReference type="FunFam" id="2.30.33.40:FF:000008">
    <property type="entry name" value="10 kDa chaperonin"/>
    <property type="match status" value="1"/>
</dbReference>
<evidence type="ECO:0000256" key="3">
    <source>
        <dbReference type="ARBA" id="ARBA00022528"/>
    </source>
</evidence>
<dbReference type="Proteomes" id="UP001141806">
    <property type="component" value="Unassembled WGS sequence"/>
</dbReference>
<proteinExistence type="inferred from homology"/>
<dbReference type="EMBL" id="JAMYWD010000010">
    <property type="protein sequence ID" value="KAJ4957906.1"/>
    <property type="molecule type" value="Genomic_DNA"/>
</dbReference>
<dbReference type="GO" id="GO:0044183">
    <property type="term" value="F:protein folding chaperone"/>
    <property type="evidence" value="ECO:0007669"/>
    <property type="project" value="InterPro"/>
</dbReference>
<keyword evidence="4" id="KW-0934">Plastid</keyword>
<comment type="function">
    <text evidence="7">Functions as a co-chaperone for protein folding in chloroplasts.</text>
</comment>
<dbReference type="InterPro" id="IPR037124">
    <property type="entry name" value="Chaperonin_GroES_sf"/>
</dbReference>
<dbReference type="CDD" id="cd00320">
    <property type="entry name" value="cpn10"/>
    <property type="match status" value="1"/>
</dbReference>
<dbReference type="SUPFAM" id="SSF50129">
    <property type="entry name" value="GroES-like"/>
    <property type="match status" value="1"/>
</dbReference>
<dbReference type="PANTHER" id="PTHR10772">
    <property type="entry name" value="10 KDA HEAT SHOCK PROTEIN"/>
    <property type="match status" value="1"/>
</dbReference>
<keyword evidence="3" id="KW-0150">Chloroplast</keyword>
<evidence type="ECO:0000256" key="1">
    <source>
        <dbReference type="ARBA" id="ARBA00004229"/>
    </source>
</evidence>
<comment type="caution">
    <text evidence="8">The sequence shown here is derived from an EMBL/GenBank/DDBJ whole genome shotgun (WGS) entry which is preliminary data.</text>
</comment>
<dbReference type="Pfam" id="PF00166">
    <property type="entry name" value="Cpn10"/>
    <property type="match status" value="1"/>
</dbReference>
<keyword evidence="5" id="KW-0809">Transit peptide</keyword>
<evidence type="ECO:0000313" key="9">
    <source>
        <dbReference type="Proteomes" id="UP001141806"/>
    </source>
</evidence>
<evidence type="ECO:0000313" key="8">
    <source>
        <dbReference type="EMBL" id="KAJ4957906.1"/>
    </source>
</evidence>
<keyword evidence="6" id="KW-0143">Chaperone</keyword>
<dbReference type="GO" id="GO:0051087">
    <property type="term" value="F:protein-folding chaperone binding"/>
    <property type="evidence" value="ECO:0007669"/>
    <property type="project" value="TreeGrafter"/>
</dbReference>
<dbReference type="InterPro" id="IPR011032">
    <property type="entry name" value="GroES-like_sf"/>
</dbReference>
<comment type="similarity">
    <text evidence="2">Belongs to the GroES chaperonin family.</text>
</comment>
<evidence type="ECO:0000256" key="7">
    <source>
        <dbReference type="ARBA" id="ARBA00055769"/>
    </source>
</evidence>
<dbReference type="Gene3D" id="2.30.33.40">
    <property type="entry name" value="GroES chaperonin"/>
    <property type="match status" value="1"/>
</dbReference>
<evidence type="ECO:0000256" key="6">
    <source>
        <dbReference type="ARBA" id="ARBA00023186"/>
    </source>
</evidence>
<dbReference type="GO" id="GO:0005524">
    <property type="term" value="F:ATP binding"/>
    <property type="evidence" value="ECO:0007669"/>
    <property type="project" value="InterPro"/>
</dbReference>
<accession>A0A9Q0H111</accession>
<keyword evidence="9" id="KW-1185">Reference proteome</keyword>
<dbReference type="OrthoDB" id="184876at2759"/>
<name>A0A9Q0H111_9MAGN</name>
<dbReference type="GO" id="GO:0046872">
    <property type="term" value="F:metal ion binding"/>
    <property type="evidence" value="ECO:0007669"/>
    <property type="project" value="TreeGrafter"/>
</dbReference>
<dbReference type="GO" id="GO:0009507">
    <property type="term" value="C:chloroplast"/>
    <property type="evidence" value="ECO:0007669"/>
    <property type="project" value="UniProtKB-SubCell"/>
</dbReference>